<feature type="domain" description="J" evidence="1">
    <location>
        <begin position="52"/>
        <end position="117"/>
    </location>
</feature>
<dbReference type="PANTHER" id="PTHR44873">
    <property type="entry name" value="DNAJ HOMOLOG SUBFAMILY C MEMBER 30, MITOCHONDRIAL"/>
    <property type="match status" value="1"/>
</dbReference>
<dbReference type="SUPFAM" id="SSF46565">
    <property type="entry name" value="Chaperone J-domain"/>
    <property type="match status" value="1"/>
</dbReference>
<gene>
    <name evidence="2" type="ORF">CVLEPA_LOCUS31346</name>
</gene>
<evidence type="ECO:0000313" key="3">
    <source>
        <dbReference type="Proteomes" id="UP001642483"/>
    </source>
</evidence>
<protein>
    <recommendedName>
        <fullName evidence="1">J domain-containing protein</fullName>
    </recommendedName>
</protein>
<dbReference type="PRINTS" id="PR00625">
    <property type="entry name" value="JDOMAIN"/>
</dbReference>
<dbReference type="InterPro" id="IPR036869">
    <property type="entry name" value="J_dom_sf"/>
</dbReference>
<evidence type="ECO:0000313" key="2">
    <source>
        <dbReference type="EMBL" id="CAK8697854.1"/>
    </source>
</evidence>
<dbReference type="Gene3D" id="1.10.287.110">
    <property type="entry name" value="DnaJ domain"/>
    <property type="match status" value="1"/>
</dbReference>
<proteinExistence type="predicted"/>
<comment type="caution">
    <text evidence="2">The sequence shown here is derived from an EMBL/GenBank/DDBJ whole genome shotgun (WGS) entry which is preliminary data.</text>
</comment>
<dbReference type="CDD" id="cd06257">
    <property type="entry name" value="DnaJ"/>
    <property type="match status" value="1"/>
</dbReference>
<reference evidence="2 3" key="1">
    <citation type="submission" date="2024-02" db="EMBL/GenBank/DDBJ databases">
        <authorList>
            <person name="Daric V."/>
            <person name="Darras S."/>
        </authorList>
    </citation>
    <scope>NUCLEOTIDE SEQUENCE [LARGE SCALE GENOMIC DNA]</scope>
</reference>
<sequence>MSCGKWKYAIAHQTILHTNLFCNTAKHVSFKGIFLPMSTRPNVPLTQRQVKHFCDVLGVPVTASEQKIKQAFYKRSFQVHPDRNKHHQSERAFTEISEAYQALLAHKKSFQHEDNVALWQKGENSSFVRPWFKTSSRVKAAKSTFSIEHDHHDDFNISDTATESSQPDSRSSAADWCHNFYKKQLQEDFALHCQNRQKDKSNDVCVVM</sequence>
<organism evidence="2 3">
    <name type="scientific">Clavelina lepadiformis</name>
    <name type="common">Light-bulb sea squirt</name>
    <name type="synonym">Ascidia lepadiformis</name>
    <dbReference type="NCBI Taxonomy" id="159417"/>
    <lineage>
        <taxon>Eukaryota</taxon>
        <taxon>Metazoa</taxon>
        <taxon>Chordata</taxon>
        <taxon>Tunicata</taxon>
        <taxon>Ascidiacea</taxon>
        <taxon>Aplousobranchia</taxon>
        <taxon>Clavelinidae</taxon>
        <taxon>Clavelina</taxon>
    </lineage>
</organism>
<dbReference type="EMBL" id="CAWYQH010000174">
    <property type="protein sequence ID" value="CAK8697854.1"/>
    <property type="molecule type" value="Genomic_DNA"/>
</dbReference>
<keyword evidence="3" id="KW-1185">Reference proteome</keyword>
<dbReference type="InterPro" id="IPR053025">
    <property type="entry name" value="Mito_ATP_Synthase-Asso"/>
</dbReference>
<accession>A0ABP0H1I3</accession>
<dbReference type="Proteomes" id="UP001642483">
    <property type="component" value="Unassembled WGS sequence"/>
</dbReference>
<dbReference type="SMART" id="SM00271">
    <property type="entry name" value="DnaJ"/>
    <property type="match status" value="1"/>
</dbReference>
<dbReference type="Pfam" id="PF00226">
    <property type="entry name" value="DnaJ"/>
    <property type="match status" value="1"/>
</dbReference>
<dbReference type="PANTHER" id="PTHR44873:SF1">
    <property type="entry name" value="DNAJ HOMOLOG SUBFAMILY C MEMBER 30, MITOCHONDRIAL"/>
    <property type="match status" value="1"/>
</dbReference>
<evidence type="ECO:0000259" key="1">
    <source>
        <dbReference type="PROSITE" id="PS50076"/>
    </source>
</evidence>
<dbReference type="InterPro" id="IPR001623">
    <property type="entry name" value="DnaJ_domain"/>
</dbReference>
<name>A0ABP0H1I3_CLALP</name>
<dbReference type="PROSITE" id="PS50076">
    <property type="entry name" value="DNAJ_2"/>
    <property type="match status" value="1"/>
</dbReference>